<gene>
    <name evidence="6" type="ORF">R3P38DRAFT_3129989</name>
</gene>
<proteinExistence type="predicted"/>
<dbReference type="EMBL" id="JAWWNJ010000178">
    <property type="protein sequence ID" value="KAK6974902.1"/>
    <property type="molecule type" value="Genomic_DNA"/>
</dbReference>
<sequence length="650" mass="74296">MHESLRPDTLKRLPPPIRSSAVASISAGKRKLEDIERMQIYAMTAPYKERLHLLPALYINIDPSAIPDPKVFDTPTGLPSAEVKDLLKRSIVSLETVLMLRLIPSEVCTLIWSRIQLWAEFIDMYRDQLRQTPLIDEGIFCVEFMKLAETLAQDRTTGHRIISTPWFWSVIGRAWARLPHVTKSGERDHLRYTMQHFCVNDQLAEPENFAEFFKGTGGTWLHLSRLIVSFIDEIAPESTTVLDDDSVLYLRSVLIVVSHTNVAVTHRYTKQFTVMYEFRAELLAQGILGALTRAVCCLSRTNHLPWEPVLRDCFISLKYLIFAPNGVFILPKALDDGLLHALFVSATSLFASELHQRNTFDVYFTEWFPPALVNYNFLMSLDLAVISPPVVKVLRSSAFKKCVVYEIWEKFSARAKERLDILHDFDGNRGPRKACDNLACHKIDSKPAFRRCSGCRCFYYCSLNCQRIDWRDGKHRETCNSYGSLLLSENHQILYTPRQRSFLRFLVHHDHKKWRSQLVSTQTRFMTQTAGEIPIVVYDYTTAGDAKPKVQSAASFDFTVQPEWQNLACRAAASHGRMRLEVIKIRESTGDFFLVIPLRMNASAAGVYDLMQRTAQGIPKDPPITSMNIIYQKVQDLVAAAADQNVDELH</sequence>
<dbReference type="AlphaFoldDB" id="A0AAV9Z9I1"/>
<feature type="domain" description="MYND-type" evidence="5">
    <location>
        <begin position="437"/>
        <end position="479"/>
    </location>
</feature>
<accession>A0AAV9Z9I1</accession>
<evidence type="ECO:0000313" key="7">
    <source>
        <dbReference type="Proteomes" id="UP001362999"/>
    </source>
</evidence>
<evidence type="ECO:0000313" key="6">
    <source>
        <dbReference type="EMBL" id="KAK6974902.1"/>
    </source>
</evidence>
<protein>
    <recommendedName>
        <fullName evidence="5">MYND-type domain-containing protein</fullName>
    </recommendedName>
</protein>
<evidence type="ECO:0000256" key="4">
    <source>
        <dbReference type="PROSITE-ProRule" id="PRU00134"/>
    </source>
</evidence>
<comment type="caution">
    <text evidence="6">The sequence shown here is derived from an EMBL/GenBank/DDBJ whole genome shotgun (WGS) entry which is preliminary data.</text>
</comment>
<keyword evidence="7" id="KW-1185">Reference proteome</keyword>
<keyword evidence="1" id="KW-0479">Metal-binding</keyword>
<evidence type="ECO:0000259" key="5">
    <source>
        <dbReference type="PROSITE" id="PS50865"/>
    </source>
</evidence>
<evidence type="ECO:0000256" key="3">
    <source>
        <dbReference type="ARBA" id="ARBA00022833"/>
    </source>
</evidence>
<evidence type="ECO:0000256" key="2">
    <source>
        <dbReference type="ARBA" id="ARBA00022771"/>
    </source>
</evidence>
<dbReference type="InterPro" id="IPR002893">
    <property type="entry name" value="Znf_MYND"/>
</dbReference>
<evidence type="ECO:0000256" key="1">
    <source>
        <dbReference type="ARBA" id="ARBA00022723"/>
    </source>
</evidence>
<dbReference type="SUPFAM" id="SSF144232">
    <property type="entry name" value="HIT/MYND zinc finger-like"/>
    <property type="match status" value="1"/>
</dbReference>
<keyword evidence="3" id="KW-0862">Zinc</keyword>
<dbReference type="GO" id="GO:0008270">
    <property type="term" value="F:zinc ion binding"/>
    <property type="evidence" value="ECO:0007669"/>
    <property type="project" value="UniProtKB-KW"/>
</dbReference>
<name>A0AAV9Z9I1_9AGAR</name>
<reference evidence="6 7" key="1">
    <citation type="journal article" date="2024" name="J Genomics">
        <title>Draft genome sequencing and assembly of Favolaschia claudopus CIRM-BRFM 2984 isolated from oak limbs.</title>
        <authorList>
            <person name="Navarro D."/>
            <person name="Drula E."/>
            <person name="Chaduli D."/>
            <person name="Cazenave R."/>
            <person name="Ahrendt S."/>
            <person name="Wang J."/>
            <person name="Lipzen A."/>
            <person name="Daum C."/>
            <person name="Barry K."/>
            <person name="Grigoriev I.V."/>
            <person name="Favel A."/>
            <person name="Rosso M.N."/>
            <person name="Martin F."/>
        </authorList>
    </citation>
    <scope>NUCLEOTIDE SEQUENCE [LARGE SCALE GENOMIC DNA]</scope>
    <source>
        <strain evidence="6 7">CIRM-BRFM 2984</strain>
    </source>
</reference>
<organism evidence="6 7">
    <name type="scientific">Favolaschia claudopus</name>
    <dbReference type="NCBI Taxonomy" id="2862362"/>
    <lineage>
        <taxon>Eukaryota</taxon>
        <taxon>Fungi</taxon>
        <taxon>Dikarya</taxon>
        <taxon>Basidiomycota</taxon>
        <taxon>Agaricomycotina</taxon>
        <taxon>Agaricomycetes</taxon>
        <taxon>Agaricomycetidae</taxon>
        <taxon>Agaricales</taxon>
        <taxon>Marasmiineae</taxon>
        <taxon>Mycenaceae</taxon>
        <taxon>Favolaschia</taxon>
    </lineage>
</organism>
<dbReference type="PROSITE" id="PS50865">
    <property type="entry name" value="ZF_MYND_2"/>
    <property type="match status" value="1"/>
</dbReference>
<dbReference type="Gene3D" id="6.10.140.2220">
    <property type="match status" value="1"/>
</dbReference>
<dbReference type="Proteomes" id="UP001362999">
    <property type="component" value="Unassembled WGS sequence"/>
</dbReference>
<keyword evidence="2 4" id="KW-0863">Zinc-finger</keyword>